<gene>
    <name evidence="1" type="ORF">PIB30_055403</name>
</gene>
<evidence type="ECO:0000313" key="1">
    <source>
        <dbReference type="EMBL" id="MED6185264.1"/>
    </source>
</evidence>
<evidence type="ECO:0008006" key="3">
    <source>
        <dbReference type="Google" id="ProtNLM"/>
    </source>
</evidence>
<dbReference type="EMBL" id="JASCZI010181674">
    <property type="protein sequence ID" value="MED6185264.1"/>
    <property type="molecule type" value="Genomic_DNA"/>
</dbReference>
<keyword evidence="2" id="KW-1185">Reference proteome</keyword>
<name>A0ABU6WIX0_9FABA</name>
<comment type="caution">
    <text evidence="1">The sequence shown here is derived from an EMBL/GenBank/DDBJ whole genome shotgun (WGS) entry which is preliminary data.</text>
</comment>
<accession>A0ABU6WIX0</accession>
<dbReference type="Proteomes" id="UP001341840">
    <property type="component" value="Unassembled WGS sequence"/>
</dbReference>
<protein>
    <recommendedName>
        <fullName evidence="3">RNase H type-1 domain-containing protein</fullName>
    </recommendedName>
</protein>
<organism evidence="1 2">
    <name type="scientific">Stylosanthes scabra</name>
    <dbReference type="NCBI Taxonomy" id="79078"/>
    <lineage>
        <taxon>Eukaryota</taxon>
        <taxon>Viridiplantae</taxon>
        <taxon>Streptophyta</taxon>
        <taxon>Embryophyta</taxon>
        <taxon>Tracheophyta</taxon>
        <taxon>Spermatophyta</taxon>
        <taxon>Magnoliopsida</taxon>
        <taxon>eudicotyledons</taxon>
        <taxon>Gunneridae</taxon>
        <taxon>Pentapetalae</taxon>
        <taxon>rosids</taxon>
        <taxon>fabids</taxon>
        <taxon>Fabales</taxon>
        <taxon>Fabaceae</taxon>
        <taxon>Papilionoideae</taxon>
        <taxon>50 kb inversion clade</taxon>
        <taxon>dalbergioids sensu lato</taxon>
        <taxon>Dalbergieae</taxon>
        <taxon>Pterocarpus clade</taxon>
        <taxon>Stylosanthes</taxon>
    </lineage>
</organism>
<proteinExistence type="predicted"/>
<reference evidence="1 2" key="1">
    <citation type="journal article" date="2023" name="Plants (Basel)">
        <title>Bridging the Gap: Combining Genomics and Transcriptomics Approaches to Understand Stylosanthes scabra, an Orphan Legume from the Brazilian Caatinga.</title>
        <authorList>
            <person name="Ferreira-Neto J.R.C."/>
            <person name="da Silva M.D."/>
            <person name="Binneck E."/>
            <person name="de Melo N.F."/>
            <person name="da Silva R.H."/>
            <person name="de Melo A.L.T.M."/>
            <person name="Pandolfi V."/>
            <person name="Bustamante F.O."/>
            <person name="Brasileiro-Vidal A.C."/>
            <person name="Benko-Iseppon A.M."/>
        </authorList>
    </citation>
    <scope>NUCLEOTIDE SEQUENCE [LARGE SCALE GENOMIC DNA]</scope>
    <source>
        <tissue evidence="1">Leaves</tissue>
    </source>
</reference>
<sequence>MALFLFINRHSPFLIGSRLQTFKRLTVMLAFLDNAIELGLGAFLEMILVVGNSVVRDISLCASVDNDPLQRIRDMLHWPWTIQFRLIKREANATADWLAKNGAMGNTDQVMWIEPGDDLRSLLKHDTTVLL</sequence>
<evidence type="ECO:0000313" key="2">
    <source>
        <dbReference type="Proteomes" id="UP001341840"/>
    </source>
</evidence>